<evidence type="ECO:0000259" key="2">
    <source>
        <dbReference type="Pfam" id="PF01370"/>
    </source>
</evidence>
<dbReference type="PANTHER" id="PTHR11092">
    <property type="entry name" value="SUGAR NUCLEOTIDE EPIMERASE RELATED"/>
    <property type="match status" value="1"/>
</dbReference>
<organism evidence="4 5">
    <name type="scientific">Xenorhabdus budapestensis</name>
    <dbReference type="NCBI Taxonomy" id="290110"/>
    <lineage>
        <taxon>Bacteria</taxon>
        <taxon>Pseudomonadati</taxon>
        <taxon>Pseudomonadota</taxon>
        <taxon>Gammaproteobacteria</taxon>
        <taxon>Enterobacterales</taxon>
        <taxon>Morganellaceae</taxon>
        <taxon>Xenorhabdus</taxon>
    </lineage>
</organism>
<dbReference type="InterPro" id="IPR001509">
    <property type="entry name" value="Epimerase_deHydtase"/>
</dbReference>
<gene>
    <name evidence="4" type="ORF">Xbud_02630</name>
</gene>
<dbReference type="Pfam" id="PF08338">
    <property type="entry name" value="DUF1731"/>
    <property type="match status" value="1"/>
</dbReference>
<comment type="caution">
    <text evidence="4">The sequence shown here is derived from an EMBL/GenBank/DDBJ whole genome shotgun (WGS) entry which is preliminary data.</text>
</comment>
<reference evidence="4 5" key="1">
    <citation type="journal article" date="2017" name="Nat. Microbiol.">
        <title>Natural product diversity associated with the nematode symbionts Photorhabdus and Xenorhabdus.</title>
        <authorList>
            <person name="Tobias N.J."/>
            <person name="Wolff H."/>
            <person name="Djahanschiri B."/>
            <person name="Grundmann F."/>
            <person name="Kronenwerth M."/>
            <person name="Shi Y.M."/>
            <person name="Simonyi S."/>
            <person name="Grun P."/>
            <person name="Shapiro-Ilan D."/>
            <person name="Pidot S.J."/>
            <person name="Stinear T.P."/>
            <person name="Ebersberger I."/>
            <person name="Bode H.B."/>
        </authorList>
    </citation>
    <scope>NUCLEOTIDE SEQUENCE [LARGE SCALE GENOMIC DNA]</scope>
    <source>
        <strain evidence="4 5">DSM 16342</strain>
    </source>
</reference>
<dbReference type="RefSeq" id="WP_099136446.1">
    <property type="nucleotide sequence ID" value="NZ_CAWNNJ010000046.1"/>
</dbReference>
<feature type="domain" description="NAD-dependent epimerase/dehydratase" evidence="2">
    <location>
        <begin position="3"/>
        <end position="218"/>
    </location>
</feature>
<dbReference type="SUPFAM" id="SSF51735">
    <property type="entry name" value="NAD(P)-binding Rossmann-fold domains"/>
    <property type="match status" value="1"/>
</dbReference>
<evidence type="ECO:0000313" key="5">
    <source>
        <dbReference type="Proteomes" id="UP000225833"/>
    </source>
</evidence>
<proteinExistence type="inferred from homology"/>
<evidence type="ECO:0000259" key="3">
    <source>
        <dbReference type="Pfam" id="PF08338"/>
    </source>
</evidence>
<dbReference type="Proteomes" id="UP000225833">
    <property type="component" value="Unassembled WGS sequence"/>
</dbReference>
<dbReference type="InterPro" id="IPR036291">
    <property type="entry name" value="NAD(P)-bd_dom_sf"/>
</dbReference>
<evidence type="ECO:0000256" key="1">
    <source>
        <dbReference type="ARBA" id="ARBA00009353"/>
    </source>
</evidence>
<dbReference type="NCBIfam" id="TIGR01777">
    <property type="entry name" value="yfcH"/>
    <property type="match status" value="1"/>
</dbReference>
<dbReference type="OrthoDB" id="9801773at2"/>
<dbReference type="Gene3D" id="3.40.50.720">
    <property type="entry name" value="NAD(P)-binding Rossmann-like Domain"/>
    <property type="match status" value="1"/>
</dbReference>
<accession>A0A2D0IXV6</accession>
<dbReference type="AlphaFoldDB" id="A0A2D0IXV6"/>
<dbReference type="PANTHER" id="PTHR11092:SF0">
    <property type="entry name" value="EPIMERASE FAMILY PROTEIN SDR39U1"/>
    <property type="match status" value="1"/>
</dbReference>
<sequence length="304" mass="33730">MHILVTGGTGLIGRKLIYQLLSLSHSITILSRSPQKVYSLFSDKVECWTTLNEQSNLDDFDAVINLAGEPIADKRWTPEQKNKLCQSRWQLTEKLSALIKAGESPPAVFISGSAVGYYGDQGQAVISENDPPHDEFSHQLCERWEKLALQAKSEKTRICLLRTGIVLASNGGALKKMLPLFRLGLGGAIGSGKQYIPWIHIDDMVNGIYYLLVSPELDGPFNITAPYPVHNDQFSAILARILRRPAFIRIPAFVLRIAMGEAAALILGGQQAVPKRLEEAGFSFRYFELEEALKSLLKENANQH</sequence>
<feature type="domain" description="DUF1731" evidence="3">
    <location>
        <begin position="250"/>
        <end position="296"/>
    </location>
</feature>
<protein>
    <submittedName>
        <fullName evidence="4">Epimerase</fullName>
    </submittedName>
</protein>
<dbReference type="InterPro" id="IPR010099">
    <property type="entry name" value="SDR39U1"/>
</dbReference>
<dbReference type="CDD" id="cd05242">
    <property type="entry name" value="SDR_a8"/>
    <property type="match status" value="1"/>
</dbReference>
<evidence type="ECO:0000313" key="4">
    <source>
        <dbReference type="EMBL" id="PHM26602.1"/>
    </source>
</evidence>
<dbReference type="InterPro" id="IPR013549">
    <property type="entry name" value="DUF1731"/>
</dbReference>
<comment type="similarity">
    <text evidence="1">Belongs to the NAD(P)-dependent epimerase/dehydratase family. SDR39U1 subfamily.</text>
</comment>
<dbReference type="Pfam" id="PF01370">
    <property type="entry name" value="Epimerase"/>
    <property type="match status" value="1"/>
</dbReference>
<dbReference type="EMBL" id="NIBS01000014">
    <property type="protein sequence ID" value="PHM26602.1"/>
    <property type="molecule type" value="Genomic_DNA"/>
</dbReference>
<name>A0A2D0IXV6_XENBU</name>